<organism evidence="4">
    <name type="scientific">freshwater metagenome</name>
    <dbReference type="NCBI Taxonomy" id="449393"/>
    <lineage>
        <taxon>unclassified sequences</taxon>
        <taxon>metagenomes</taxon>
        <taxon>ecological metagenomes</taxon>
    </lineage>
</organism>
<evidence type="ECO:0000313" key="4">
    <source>
        <dbReference type="EMBL" id="CAB4731112.1"/>
    </source>
</evidence>
<accession>A0A6J6S8U8</accession>
<sequence length="130" mass="13523">MNAHERDRGAITVVMMFLLIITLMGAGLVVDGGRVMVARRHAYNTAEAAARAAVATATPMSGFDRTKASAAALDHAIRAGIAPADVSVAVTADHVSVTITERRRTVFLILGGVDTVSITVTGTARLAYST</sequence>
<feature type="transmembrane region" description="Helical" evidence="1">
    <location>
        <begin position="106"/>
        <end position="128"/>
    </location>
</feature>
<evidence type="ECO:0000256" key="1">
    <source>
        <dbReference type="SAM" id="Phobius"/>
    </source>
</evidence>
<gene>
    <name evidence="4" type="ORF">UFOPK2656_02123</name>
    <name evidence="5" type="ORF">UFOPK3099_02203</name>
    <name evidence="6" type="ORF">UFOPK3651_02366</name>
    <name evidence="7" type="ORF">UFOPK3931_02658</name>
    <name evidence="3" type="ORF">UFOPK4189_02125</name>
</gene>
<proteinExistence type="predicted"/>
<dbReference type="EMBL" id="CAFBOL010000097">
    <property type="protein sequence ID" value="CAB5008278.1"/>
    <property type="molecule type" value="Genomic_DNA"/>
</dbReference>
<evidence type="ECO:0000313" key="7">
    <source>
        <dbReference type="EMBL" id="CAB5008278.1"/>
    </source>
</evidence>
<evidence type="ECO:0000259" key="2">
    <source>
        <dbReference type="Pfam" id="PF13400"/>
    </source>
</evidence>
<keyword evidence="1" id="KW-0812">Transmembrane</keyword>
<feature type="transmembrane region" description="Helical" evidence="1">
    <location>
        <begin position="12"/>
        <end position="30"/>
    </location>
</feature>
<dbReference type="InterPro" id="IPR028087">
    <property type="entry name" value="Tad_N"/>
</dbReference>
<evidence type="ECO:0000313" key="5">
    <source>
        <dbReference type="EMBL" id="CAB4832144.1"/>
    </source>
</evidence>
<dbReference type="AlphaFoldDB" id="A0A6J6S8U8"/>
<dbReference type="Pfam" id="PF13400">
    <property type="entry name" value="Tad"/>
    <property type="match status" value="1"/>
</dbReference>
<dbReference type="EMBL" id="CAFBMT010000014">
    <property type="protein sequence ID" value="CAB4943613.1"/>
    <property type="molecule type" value="Genomic_DNA"/>
</dbReference>
<name>A0A6J6S8U8_9ZZZZ</name>
<protein>
    <submittedName>
        <fullName evidence="4">Unannotated protein</fullName>
    </submittedName>
</protein>
<keyword evidence="1" id="KW-1133">Transmembrane helix</keyword>
<dbReference type="EMBL" id="CAESGF010000013">
    <property type="protein sequence ID" value="CAB4364362.1"/>
    <property type="molecule type" value="Genomic_DNA"/>
</dbReference>
<feature type="domain" description="Putative Flp pilus-assembly TadG-like N-terminal" evidence="2">
    <location>
        <begin position="9"/>
        <end position="55"/>
    </location>
</feature>
<evidence type="ECO:0000313" key="6">
    <source>
        <dbReference type="EMBL" id="CAB4943613.1"/>
    </source>
</evidence>
<reference evidence="4" key="1">
    <citation type="submission" date="2020-05" db="EMBL/GenBank/DDBJ databases">
        <authorList>
            <person name="Chiriac C."/>
            <person name="Salcher M."/>
            <person name="Ghai R."/>
            <person name="Kavagutti S V."/>
        </authorList>
    </citation>
    <scope>NUCLEOTIDE SEQUENCE</scope>
</reference>
<dbReference type="EMBL" id="CAEZYF010000013">
    <property type="protein sequence ID" value="CAB4731112.1"/>
    <property type="molecule type" value="Genomic_DNA"/>
</dbReference>
<dbReference type="EMBL" id="CAFAAV010000204">
    <property type="protein sequence ID" value="CAB4832144.1"/>
    <property type="molecule type" value="Genomic_DNA"/>
</dbReference>
<keyword evidence="1" id="KW-0472">Membrane</keyword>
<evidence type="ECO:0000313" key="3">
    <source>
        <dbReference type="EMBL" id="CAB4364362.1"/>
    </source>
</evidence>